<dbReference type="EMBL" id="GACK01000323">
    <property type="protein sequence ID" value="JAA64711.1"/>
    <property type="molecule type" value="mRNA"/>
</dbReference>
<name>L7MKH7_RHIPC</name>
<feature type="non-terminal residue" evidence="2">
    <location>
        <position position="70"/>
    </location>
</feature>
<proteinExistence type="evidence at transcript level"/>
<reference evidence="2" key="1">
    <citation type="submission" date="2012-11" db="EMBL/GenBank/DDBJ databases">
        <authorList>
            <person name="Lucero-Rivera Y.E."/>
            <person name="Tovar-Ramirez D."/>
        </authorList>
    </citation>
    <scope>NUCLEOTIDE SEQUENCE</scope>
    <source>
        <tissue evidence="2">Salivary gland</tissue>
    </source>
</reference>
<feature type="transmembrane region" description="Helical" evidence="1">
    <location>
        <begin position="12"/>
        <end position="35"/>
    </location>
</feature>
<keyword evidence="1" id="KW-0812">Transmembrane</keyword>
<reference evidence="2" key="2">
    <citation type="journal article" date="2015" name="J. Proteomics">
        <title>Sexual differences in the sialomes of the zebra tick, Rhipicephalus pulchellus.</title>
        <authorList>
            <person name="Tan A.W."/>
            <person name="Francischetti I.M."/>
            <person name="Slovak M."/>
            <person name="Kini R.M."/>
            <person name="Ribeiro J.M."/>
        </authorList>
    </citation>
    <scope>NUCLEOTIDE SEQUENCE</scope>
    <source>
        <tissue evidence="2">Salivary gland</tissue>
    </source>
</reference>
<sequence length="70" mass="8203">MKETHDCVSFFVSLHIFFLFCVFVSIYFSLFFFVFRCLSIFLTSFNVLISVNRFHCTFALSVIPPICVTL</sequence>
<keyword evidence="1" id="KW-0472">Membrane</keyword>
<accession>L7MKH7</accession>
<keyword evidence="1" id="KW-1133">Transmembrane helix</keyword>
<protein>
    <submittedName>
        <fullName evidence="2">Uncharacterized protein</fullName>
    </submittedName>
</protein>
<evidence type="ECO:0000313" key="2">
    <source>
        <dbReference type="EMBL" id="JAA64711.1"/>
    </source>
</evidence>
<evidence type="ECO:0000256" key="1">
    <source>
        <dbReference type="SAM" id="Phobius"/>
    </source>
</evidence>
<organism evidence="2">
    <name type="scientific">Rhipicephalus pulchellus</name>
    <name type="common">Yellow backed tick</name>
    <name type="synonym">Dermacentor pulchellus</name>
    <dbReference type="NCBI Taxonomy" id="72859"/>
    <lineage>
        <taxon>Eukaryota</taxon>
        <taxon>Metazoa</taxon>
        <taxon>Ecdysozoa</taxon>
        <taxon>Arthropoda</taxon>
        <taxon>Chelicerata</taxon>
        <taxon>Arachnida</taxon>
        <taxon>Acari</taxon>
        <taxon>Parasitiformes</taxon>
        <taxon>Ixodida</taxon>
        <taxon>Ixodoidea</taxon>
        <taxon>Ixodidae</taxon>
        <taxon>Rhipicephalinae</taxon>
        <taxon>Rhipicephalus</taxon>
        <taxon>Rhipicephalus</taxon>
    </lineage>
</organism>
<dbReference type="AlphaFoldDB" id="L7MKH7"/>